<evidence type="ECO:0000313" key="4">
    <source>
        <dbReference type="Proteomes" id="UP000604046"/>
    </source>
</evidence>
<feature type="region of interest" description="Disordered" evidence="1">
    <location>
        <begin position="319"/>
        <end position="339"/>
    </location>
</feature>
<gene>
    <name evidence="3" type="ORF">SNAT2548_LOCUS21640</name>
</gene>
<dbReference type="InterPro" id="IPR036020">
    <property type="entry name" value="WW_dom_sf"/>
</dbReference>
<dbReference type="Pfam" id="PF00397">
    <property type="entry name" value="WW"/>
    <property type="match status" value="1"/>
</dbReference>
<keyword evidence="4" id="KW-1185">Reference proteome</keyword>
<dbReference type="InterPro" id="IPR001202">
    <property type="entry name" value="WW_dom"/>
</dbReference>
<dbReference type="SUPFAM" id="SSF50249">
    <property type="entry name" value="Nucleic acid-binding proteins"/>
    <property type="match status" value="1"/>
</dbReference>
<evidence type="ECO:0000259" key="2">
    <source>
        <dbReference type="PROSITE" id="PS50020"/>
    </source>
</evidence>
<dbReference type="SUPFAM" id="SSF51045">
    <property type="entry name" value="WW domain"/>
    <property type="match status" value="1"/>
</dbReference>
<dbReference type="AlphaFoldDB" id="A0A812QPG7"/>
<feature type="compositionally biased region" description="Low complexity" evidence="1">
    <location>
        <begin position="95"/>
        <end position="114"/>
    </location>
</feature>
<accession>A0A812QPG7</accession>
<dbReference type="Gene3D" id="2.20.70.10">
    <property type="match status" value="1"/>
</dbReference>
<reference evidence="3" key="1">
    <citation type="submission" date="2021-02" db="EMBL/GenBank/DDBJ databases">
        <authorList>
            <person name="Dougan E. K."/>
            <person name="Rhodes N."/>
            <person name="Thang M."/>
            <person name="Chan C."/>
        </authorList>
    </citation>
    <scope>NUCLEOTIDE SEQUENCE</scope>
</reference>
<dbReference type="PROSITE" id="PS50020">
    <property type="entry name" value="WW_DOMAIN_2"/>
    <property type="match status" value="1"/>
</dbReference>
<feature type="compositionally biased region" description="Low complexity" evidence="1">
    <location>
        <begin position="188"/>
        <end position="200"/>
    </location>
</feature>
<evidence type="ECO:0000256" key="1">
    <source>
        <dbReference type="SAM" id="MobiDB-lite"/>
    </source>
</evidence>
<dbReference type="SMART" id="SM00456">
    <property type="entry name" value="WW"/>
    <property type="match status" value="1"/>
</dbReference>
<feature type="region of interest" description="Disordered" evidence="1">
    <location>
        <begin position="90"/>
        <end position="217"/>
    </location>
</feature>
<protein>
    <recommendedName>
        <fullName evidence="2">WW domain-containing protein</fullName>
    </recommendedName>
</protein>
<dbReference type="CDD" id="cd00201">
    <property type="entry name" value="WW"/>
    <property type="match status" value="1"/>
</dbReference>
<dbReference type="InterPro" id="IPR012340">
    <property type="entry name" value="NA-bd_OB-fold"/>
</dbReference>
<feature type="domain" description="WW" evidence="2">
    <location>
        <begin position="334"/>
        <end position="367"/>
    </location>
</feature>
<evidence type="ECO:0000313" key="3">
    <source>
        <dbReference type="EMBL" id="CAE7397515.1"/>
    </source>
</evidence>
<dbReference type="EMBL" id="CAJNDS010002259">
    <property type="protein sequence ID" value="CAE7397515.1"/>
    <property type="molecule type" value="Genomic_DNA"/>
</dbReference>
<proteinExistence type="predicted"/>
<sequence length="367" mass="39372">MKQKQGTATYRTRVNCGRVSGTVSHWQGEEGWIRPDSVIDHNLRSKNSGLLLVRQKDVSAGQALEPGQAVDFLVYAEVSEGGRLGAEFCRPVPGKSQPAKAQPQSPQAPQGPQKVMQLHLKKAQEKPTLMTPVPKKGGKPPTPATGKGMAAGKGKKAEGKQAEGKQAAVTVTPPGKGAAQPFGKGFKSNPPTTSTPSTPSEGFKSKAKLPRQQISTTEQTGELQVWFGKYGWIIPDTPVNHTQGGKHQGKIYIHLSDMEDDSVTVNPGCRVSFMVYADSSGLGAENCRILDNLPGGGKGSQSFKGNALKAGLKGKQLAGHQQANGWQSQSQQGGGLPPDWEEHWSEEYSVPYYWNTVTKESVWVRPG</sequence>
<name>A0A812QPG7_9DINO</name>
<dbReference type="OrthoDB" id="420351at2759"/>
<feature type="compositionally biased region" description="Low complexity" evidence="1">
    <location>
        <begin position="319"/>
        <end position="331"/>
    </location>
</feature>
<dbReference type="Proteomes" id="UP000604046">
    <property type="component" value="Unassembled WGS sequence"/>
</dbReference>
<comment type="caution">
    <text evidence="3">The sequence shown here is derived from an EMBL/GenBank/DDBJ whole genome shotgun (WGS) entry which is preliminary data.</text>
</comment>
<organism evidence="3 4">
    <name type="scientific">Symbiodinium natans</name>
    <dbReference type="NCBI Taxonomy" id="878477"/>
    <lineage>
        <taxon>Eukaryota</taxon>
        <taxon>Sar</taxon>
        <taxon>Alveolata</taxon>
        <taxon>Dinophyceae</taxon>
        <taxon>Suessiales</taxon>
        <taxon>Symbiodiniaceae</taxon>
        <taxon>Symbiodinium</taxon>
    </lineage>
</organism>